<protein>
    <submittedName>
        <fullName evidence="2">Uncharacterized protein</fullName>
    </submittedName>
</protein>
<dbReference type="Gramene" id="OIW01434">
    <property type="protein sequence ID" value="OIW01434"/>
    <property type="gene ID" value="TanjilG_11152"/>
</dbReference>
<keyword evidence="3" id="KW-1185">Reference proteome</keyword>
<dbReference type="Proteomes" id="UP000188354">
    <property type="component" value="Chromosome LG11"/>
</dbReference>
<feature type="compositionally biased region" description="Acidic residues" evidence="1">
    <location>
        <begin position="41"/>
        <end position="56"/>
    </location>
</feature>
<sequence>MFATSSTTPFSAYDSQQYYRSIMPSTNIFGIQHTDDEVVVEDVDENEDDSDEEEPQFETRGRARILQRTEQQLRVQPPRTRKPPPCGTSSHRRH</sequence>
<name>A0A1J7H4K9_LUPAN</name>
<evidence type="ECO:0000313" key="2">
    <source>
        <dbReference type="EMBL" id="OIW01434.1"/>
    </source>
</evidence>
<organism evidence="2 3">
    <name type="scientific">Lupinus angustifolius</name>
    <name type="common">Narrow-leaved blue lupine</name>
    <dbReference type="NCBI Taxonomy" id="3871"/>
    <lineage>
        <taxon>Eukaryota</taxon>
        <taxon>Viridiplantae</taxon>
        <taxon>Streptophyta</taxon>
        <taxon>Embryophyta</taxon>
        <taxon>Tracheophyta</taxon>
        <taxon>Spermatophyta</taxon>
        <taxon>Magnoliopsida</taxon>
        <taxon>eudicotyledons</taxon>
        <taxon>Gunneridae</taxon>
        <taxon>Pentapetalae</taxon>
        <taxon>rosids</taxon>
        <taxon>fabids</taxon>
        <taxon>Fabales</taxon>
        <taxon>Fabaceae</taxon>
        <taxon>Papilionoideae</taxon>
        <taxon>50 kb inversion clade</taxon>
        <taxon>genistoids sensu lato</taxon>
        <taxon>core genistoids</taxon>
        <taxon>Genisteae</taxon>
        <taxon>Lupinus</taxon>
    </lineage>
</organism>
<gene>
    <name evidence="2" type="ORF">TanjilG_11152</name>
</gene>
<dbReference type="EMBL" id="CM007371">
    <property type="protein sequence ID" value="OIW01434.1"/>
    <property type="molecule type" value="Genomic_DNA"/>
</dbReference>
<evidence type="ECO:0000256" key="1">
    <source>
        <dbReference type="SAM" id="MobiDB-lite"/>
    </source>
</evidence>
<evidence type="ECO:0000313" key="3">
    <source>
        <dbReference type="Proteomes" id="UP000188354"/>
    </source>
</evidence>
<dbReference type="OMA" id="CGTSSHR"/>
<feature type="region of interest" description="Disordered" evidence="1">
    <location>
        <begin position="41"/>
        <end position="94"/>
    </location>
</feature>
<dbReference type="AlphaFoldDB" id="A0A1J7H4K9"/>
<accession>A0A1J7H4K9</accession>
<reference evidence="2 3" key="1">
    <citation type="journal article" date="2017" name="Plant Biotechnol. J.">
        <title>A comprehensive draft genome sequence for lupin (Lupinus angustifolius), an emerging health food: insights into plant-microbe interactions and legume evolution.</title>
        <authorList>
            <person name="Hane J.K."/>
            <person name="Ming Y."/>
            <person name="Kamphuis L.G."/>
            <person name="Nelson M.N."/>
            <person name="Garg G."/>
            <person name="Atkins C.A."/>
            <person name="Bayer P.E."/>
            <person name="Bravo A."/>
            <person name="Bringans S."/>
            <person name="Cannon S."/>
            <person name="Edwards D."/>
            <person name="Foley R."/>
            <person name="Gao L.L."/>
            <person name="Harrison M.J."/>
            <person name="Huang W."/>
            <person name="Hurgobin B."/>
            <person name="Li S."/>
            <person name="Liu C.W."/>
            <person name="McGrath A."/>
            <person name="Morahan G."/>
            <person name="Murray J."/>
            <person name="Weller J."/>
            <person name="Jian J."/>
            <person name="Singh K.B."/>
        </authorList>
    </citation>
    <scope>NUCLEOTIDE SEQUENCE [LARGE SCALE GENOMIC DNA]</scope>
    <source>
        <strain evidence="3">cv. Tanjil</strain>
        <tissue evidence="2">Whole plant</tissue>
    </source>
</reference>
<proteinExistence type="predicted"/>